<dbReference type="GO" id="GO:0034551">
    <property type="term" value="P:mitochondrial respiratory chain complex III assembly"/>
    <property type="evidence" value="ECO:0007669"/>
    <property type="project" value="InterPro"/>
</dbReference>
<dbReference type="InterPro" id="IPR050435">
    <property type="entry name" value="MZM1/LYRM7"/>
</dbReference>
<dbReference type="GO" id="GO:0005759">
    <property type="term" value="C:mitochondrial matrix"/>
    <property type="evidence" value="ECO:0007669"/>
    <property type="project" value="UniProtKB-SubCell"/>
</dbReference>
<dbReference type="AlphaFoldDB" id="A0A0A1X235"/>
<dbReference type="OrthoDB" id="529194at2759"/>
<organism evidence="6">
    <name type="scientific">Zeugodacus cucurbitae</name>
    <name type="common">Melon fruit fly</name>
    <name type="synonym">Bactrocera cucurbitae</name>
    <dbReference type="NCBI Taxonomy" id="28588"/>
    <lineage>
        <taxon>Eukaryota</taxon>
        <taxon>Metazoa</taxon>
        <taxon>Ecdysozoa</taxon>
        <taxon>Arthropoda</taxon>
        <taxon>Hexapoda</taxon>
        <taxon>Insecta</taxon>
        <taxon>Pterygota</taxon>
        <taxon>Neoptera</taxon>
        <taxon>Endopterygota</taxon>
        <taxon>Diptera</taxon>
        <taxon>Brachycera</taxon>
        <taxon>Muscomorpha</taxon>
        <taxon>Tephritoidea</taxon>
        <taxon>Tephritidae</taxon>
        <taxon>Zeugodacus</taxon>
        <taxon>Zeugodacus</taxon>
    </lineage>
</organism>
<feature type="region of interest" description="Disordered" evidence="5">
    <location>
        <begin position="107"/>
        <end position="136"/>
    </location>
</feature>
<gene>
    <name evidence="6" type="primary">lyrm7</name>
    <name evidence="6" type="ORF">g.30520</name>
</gene>
<dbReference type="GeneID" id="105216050"/>
<evidence type="ECO:0000256" key="4">
    <source>
        <dbReference type="ARBA" id="ARBA00023186"/>
    </source>
</evidence>
<sequence>MSQLRREALRAFKKLHRTRQFVFQGDELTLNAGRKEINEQFRKNQNERNEDEIRKMIKLANDVDKELRTSVIQAVQEKEGVYTLRITEETTRLDNVVFNPDAIIERPTSRNRKGNPTSGCCGGQNASTTESINNKC</sequence>
<protein>
    <submittedName>
        <fullName evidence="6">LYR motif-containing protein 7</fullName>
    </submittedName>
</protein>
<evidence type="ECO:0000256" key="1">
    <source>
        <dbReference type="ARBA" id="ARBA00004305"/>
    </source>
</evidence>
<keyword evidence="4" id="KW-0143">Chaperone</keyword>
<dbReference type="InterPro" id="IPR045298">
    <property type="entry name" value="Complex1_LYR_LYRM7"/>
</dbReference>
<evidence type="ECO:0000313" key="6">
    <source>
        <dbReference type="EMBL" id="JAD04728.1"/>
    </source>
</evidence>
<comment type="similarity">
    <text evidence="2">Belongs to the complex I LYR family.</text>
</comment>
<comment type="subcellular location">
    <subcellularLocation>
        <location evidence="1">Mitochondrion matrix</location>
    </subcellularLocation>
</comment>
<feature type="compositionally biased region" description="Polar residues" evidence="5">
    <location>
        <begin position="114"/>
        <end position="136"/>
    </location>
</feature>
<accession>A0A0A1X235</accession>
<dbReference type="PANTHER" id="PTHR46749">
    <property type="entry name" value="COMPLEX III ASSEMBLY FACTOR LYRM7"/>
    <property type="match status" value="1"/>
</dbReference>
<evidence type="ECO:0000256" key="3">
    <source>
        <dbReference type="ARBA" id="ARBA00023128"/>
    </source>
</evidence>
<reference evidence="6" key="1">
    <citation type="submission" date="2014-11" db="EMBL/GenBank/DDBJ databases">
        <authorList>
            <person name="Geib S."/>
        </authorList>
    </citation>
    <scope>NUCLEOTIDE SEQUENCE</scope>
</reference>
<reference evidence="6" key="2">
    <citation type="journal article" date="2015" name="Gigascience">
        <title>Reconstructing a comprehensive transcriptome assembly of a white-pupal translocated strain of the pest fruit fly Bactrocera cucurbitae.</title>
        <authorList>
            <person name="Sim S.B."/>
            <person name="Calla B."/>
            <person name="Hall B."/>
            <person name="DeRego T."/>
            <person name="Geib S.M."/>
        </authorList>
    </citation>
    <scope>NUCLEOTIDE SEQUENCE</scope>
</reference>
<dbReference type="EMBL" id="GBXI01009564">
    <property type="protein sequence ID" value="JAD04728.1"/>
    <property type="molecule type" value="Transcribed_RNA"/>
</dbReference>
<keyword evidence="3" id="KW-0496">Mitochondrion</keyword>
<dbReference type="CDD" id="cd20267">
    <property type="entry name" value="Complex1_LYR_LYRM7"/>
    <property type="match status" value="1"/>
</dbReference>
<dbReference type="GO" id="GO:0044183">
    <property type="term" value="F:protein folding chaperone"/>
    <property type="evidence" value="ECO:0007669"/>
    <property type="project" value="TreeGrafter"/>
</dbReference>
<proteinExistence type="inferred from homology"/>
<evidence type="ECO:0000256" key="2">
    <source>
        <dbReference type="ARBA" id="ARBA00009508"/>
    </source>
</evidence>
<evidence type="ECO:0000256" key="5">
    <source>
        <dbReference type="SAM" id="MobiDB-lite"/>
    </source>
</evidence>
<dbReference type="PANTHER" id="PTHR46749:SF1">
    <property type="entry name" value="COMPLEX III ASSEMBLY FACTOR LYRM7"/>
    <property type="match status" value="1"/>
</dbReference>
<name>A0A0A1X235_ZEUCU</name>